<sequence length="107" mass="12268">MSPHCHTSLLVWLRTKHSSLNSHLWKITKSDTLDCPHCLGINEDMIHFLLSCPHYACECHQFLSQLHQRVTHIPFLLSNSKGARLVLNYIDHTGHFKPTFGDVHVSS</sequence>
<evidence type="ECO:0000313" key="2">
    <source>
        <dbReference type="Proteomes" id="UP000054538"/>
    </source>
</evidence>
<dbReference type="AlphaFoldDB" id="A0A0D0CX63"/>
<dbReference type="InParanoid" id="A0A0D0CX63"/>
<reference evidence="2" key="2">
    <citation type="submission" date="2015-01" db="EMBL/GenBank/DDBJ databases">
        <title>Evolutionary Origins and Diversification of the Mycorrhizal Mutualists.</title>
        <authorList>
            <consortium name="DOE Joint Genome Institute"/>
            <consortium name="Mycorrhizal Genomics Consortium"/>
            <person name="Kohler A."/>
            <person name="Kuo A."/>
            <person name="Nagy L.G."/>
            <person name="Floudas D."/>
            <person name="Copeland A."/>
            <person name="Barry K.W."/>
            <person name="Cichocki N."/>
            <person name="Veneault-Fourrey C."/>
            <person name="LaButti K."/>
            <person name="Lindquist E.A."/>
            <person name="Lipzen A."/>
            <person name="Lundell T."/>
            <person name="Morin E."/>
            <person name="Murat C."/>
            <person name="Riley R."/>
            <person name="Ohm R."/>
            <person name="Sun H."/>
            <person name="Tunlid A."/>
            <person name="Henrissat B."/>
            <person name="Grigoriev I.V."/>
            <person name="Hibbett D.S."/>
            <person name="Martin F."/>
        </authorList>
    </citation>
    <scope>NUCLEOTIDE SEQUENCE [LARGE SCALE GENOMIC DNA]</scope>
    <source>
        <strain evidence="2">Ve08.2h10</strain>
    </source>
</reference>
<gene>
    <name evidence="1" type="ORF">PAXRUDRAFT_159409</name>
</gene>
<name>A0A0D0CX63_9AGAM</name>
<reference evidence="1 2" key="1">
    <citation type="submission" date="2014-04" db="EMBL/GenBank/DDBJ databases">
        <authorList>
            <consortium name="DOE Joint Genome Institute"/>
            <person name="Kuo A."/>
            <person name="Kohler A."/>
            <person name="Jargeat P."/>
            <person name="Nagy L.G."/>
            <person name="Floudas D."/>
            <person name="Copeland A."/>
            <person name="Barry K.W."/>
            <person name="Cichocki N."/>
            <person name="Veneault-Fourrey C."/>
            <person name="LaButti K."/>
            <person name="Lindquist E.A."/>
            <person name="Lipzen A."/>
            <person name="Lundell T."/>
            <person name="Morin E."/>
            <person name="Murat C."/>
            <person name="Sun H."/>
            <person name="Tunlid A."/>
            <person name="Henrissat B."/>
            <person name="Grigoriev I.V."/>
            <person name="Hibbett D.S."/>
            <person name="Martin F."/>
            <person name="Nordberg H.P."/>
            <person name="Cantor M.N."/>
            <person name="Hua S.X."/>
        </authorList>
    </citation>
    <scope>NUCLEOTIDE SEQUENCE [LARGE SCALE GENOMIC DNA]</scope>
    <source>
        <strain evidence="1 2">Ve08.2h10</strain>
    </source>
</reference>
<protein>
    <recommendedName>
        <fullName evidence="3">Reverse transcriptase zinc-binding domain-containing protein</fullName>
    </recommendedName>
</protein>
<dbReference type="HOGENOM" id="CLU_146165_0_0_1"/>
<keyword evidence="2" id="KW-1185">Reference proteome</keyword>
<organism evidence="1 2">
    <name type="scientific">Paxillus rubicundulus Ve08.2h10</name>
    <dbReference type="NCBI Taxonomy" id="930991"/>
    <lineage>
        <taxon>Eukaryota</taxon>
        <taxon>Fungi</taxon>
        <taxon>Dikarya</taxon>
        <taxon>Basidiomycota</taxon>
        <taxon>Agaricomycotina</taxon>
        <taxon>Agaricomycetes</taxon>
        <taxon>Agaricomycetidae</taxon>
        <taxon>Boletales</taxon>
        <taxon>Paxilineae</taxon>
        <taxon>Paxillaceae</taxon>
        <taxon>Paxillus</taxon>
    </lineage>
</organism>
<accession>A0A0D0CX63</accession>
<dbReference type="EMBL" id="KN826088">
    <property type="protein sequence ID" value="KIK80153.1"/>
    <property type="molecule type" value="Genomic_DNA"/>
</dbReference>
<dbReference type="OrthoDB" id="2650954at2759"/>
<evidence type="ECO:0000313" key="1">
    <source>
        <dbReference type="EMBL" id="KIK80153.1"/>
    </source>
</evidence>
<dbReference type="Proteomes" id="UP000054538">
    <property type="component" value="Unassembled WGS sequence"/>
</dbReference>
<evidence type="ECO:0008006" key="3">
    <source>
        <dbReference type="Google" id="ProtNLM"/>
    </source>
</evidence>
<proteinExistence type="predicted"/>